<dbReference type="FunFam" id="3.10.50.30:FF:000002">
    <property type="entry name" value="Regulator of nucleoside diphosphate kinase"/>
    <property type="match status" value="1"/>
</dbReference>
<dbReference type="PANTHER" id="PTHR30437:SF5">
    <property type="entry name" value="REGULATOR OF NUCLEOSIDE DIPHOSPHATE KINASE"/>
    <property type="match status" value="1"/>
</dbReference>
<dbReference type="InterPro" id="IPR036953">
    <property type="entry name" value="GreA/GreB_C_sf"/>
</dbReference>
<evidence type="ECO:0000313" key="4">
    <source>
        <dbReference type="Proteomes" id="UP000010074"/>
    </source>
</evidence>
<dbReference type="HOGENOM" id="CLU_120358_1_1_7"/>
<dbReference type="Pfam" id="PF01272">
    <property type="entry name" value="GreA_GreB"/>
    <property type="match status" value="1"/>
</dbReference>
<dbReference type="STRING" id="1069642.Bdt_0299"/>
<dbReference type="Gene3D" id="1.10.286.20">
    <property type="match status" value="1"/>
</dbReference>
<dbReference type="AlphaFoldDB" id="K7YR33"/>
<dbReference type="NCBIfam" id="NF004396">
    <property type="entry name" value="PRK05753.1"/>
    <property type="match status" value="1"/>
</dbReference>
<dbReference type="GO" id="GO:0003677">
    <property type="term" value="F:DNA binding"/>
    <property type="evidence" value="ECO:0007669"/>
    <property type="project" value="InterPro"/>
</dbReference>
<dbReference type="GO" id="GO:0070063">
    <property type="term" value="F:RNA polymerase binding"/>
    <property type="evidence" value="ECO:0007669"/>
    <property type="project" value="InterPro"/>
</dbReference>
<dbReference type="OrthoDB" id="5293860at2"/>
<dbReference type="GO" id="GO:0032784">
    <property type="term" value="P:regulation of DNA-templated transcription elongation"/>
    <property type="evidence" value="ECO:0007669"/>
    <property type="project" value="InterPro"/>
</dbReference>
<dbReference type="PATRIC" id="fig|1069642.3.peg.296"/>
<organism evidence="3 4">
    <name type="scientific">Bdellovibrio bacteriovorus str. Tiberius</name>
    <dbReference type="NCBI Taxonomy" id="1069642"/>
    <lineage>
        <taxon>Bacteria</taxon>
        <taxon>Pseudomonadati</taxon>
        <taxon>Bdellovibrionota</taxon>
        <taxon>Bdellovibrionia</taxon>
        <taxon>Bdellovibrionales</taxon>
        <taxon>Pseudobdellovibrionaceae</taxon>
        <taxon>Bdellovibrio</taxon>
    </lineage>
</organism>
<protein>
    <submittedName>
        <fullName evidence="3">Regulator of nucleoside diphosphate kinase</fullName>
    </submittedName>
</protein>
<dbReference type="Pfam" id="PF14760">
    <property type="entry name" value="Rnk_N"/>
    <property type="match status" value="1"/>
</dbReference>
<evidence type="ECO:0000259" key="2">
    <source>
        <dbReference type="Pfam" id="PF14760"/>
    </source>
</evidence>
<gene>
    <name evidence="3" type="primary">rnk</name>
    <name evidence="3" type="ORF">Bdt_0299</name>
</gene>
<accession>K7YR33</accession>
<reference evidence="3 4" key="1">
    <citation type="journal article" date="2012" name="BMC Genomics">
        <title>Genome analysis of a simultaneously predatory and prey-independent, novel Bdellovibrio bacteriovorus from the River Tiber, supports in silico predictions of both ancient and recent lateral gene transfer from diverse bacteria.</title>
        <authorList>
            <person name="Hobley L."/>
            <person name="Lerner T.R."/>
            <person name="Williams L.E."/>
            <person name="Lambert C."/>
            <person name="Till R."/>
            <person name="Milner D.S."/>
            <person name="Basford S.M."/>
            <person name="Capeness M.J."/>
            <person name="Fenton A.K."/>
            <person name="Atterbury R.J."/>
            <person name="Harris M.A."/>
            <person name="Sockett R.E."/>
        </authorList>
    </citation>
    <scope>NUCLEOTIDE SEQUENCE [LARGE SCALE GENOMIC DNA]</scope>
    <source>
        <strain evidence="3 4">Tiberius</strain>
    </source>
</reference>
<dbReference type="EMBL" id="CP002930">
    <property type="protein sequence ID" value="AFY00008.1"/>
    <property type="molecule type" value="Genomic_DNA"/>
</dbReference>
<name>K7YR33_BDEBC</name>
<dbReference type="GO" id="GO:0006354">
    <property type="term" value="P:DNA-templated transcription elongation"/>
    <property type="evidence" value="ECO:0007669"/>
    <property type="project" value="TreeGrafter"/>
</dbReference>
<dbReference type="GO" id="GO:0016301">
    <property type="term" value="F:kinase activity"/>
    <property type="evidence" value="ECO:0007669"/>
    <property type="project" value="UniProtKB-KW"/>
</dbReference>
<keyword evidence="3" id="KW-0418">Kinase</keyword>
<keyword evidence="3" id="KW-0808">Transferase</keyword>
<evidence type="ECO:0000313" key="3">
    <source>
        <dbReference type="EMBL" id="AFY00008.1"/>
    </source>
</evidence>
<feature type="domain" description="Transcription elongation factor GreA/GreB C-terminal" evidence="1">
    <location>
        <begin position="52"/>
        <end position="128"/>
    </location>
</feature>
<dbReference type="KEGG" id="bbat:Bdt_0299"/>
<dbReference type="InterPro" id="IPR001437">
    <property type="entry name" value="Tscrpt_elong_fac_GreA/B_C"/>
</dbReference>
<feature type="domain" description="Regulator of nucleoside diphosphate kinase N-terminal" evidence="2">
    <location>
        <begin position="9"/>
        <end position="45"/>
    </location>
</feature>
<sequence>MNNNNSTEPRILVTDQDFHRLSALVSQVEGPFAEALEEELSRANVIAQKEIPKTVVTMNSRVQFLDEVSGQESEMTLVYPQDAKLEEGRLSILAPVGIALLGLSVGQEINWKLPNGQSKKLKVQAVTYQPEASGNFDL</sequence>
<evidence type="ECO:0000259" key="1">
    <source>
        <dbReference type="Pfam" id="PF01272"/>
    </source>
</evidence>
<dbReference type="InterPro" id="IPR029462">
    <property type="entry name" value="Rnk_N"/>
</dbReference>
<dbReference type="SUPFAM" id="SSF54534">
    <property type="entry name" value="FKBP-like"/>
    <property type="match status" value="1"/>
</dbReference>
<dbReference type="RefSeq" id="WP_015089493.1">
    <property type="nucleotide sequence ID" value="NC_019567.1"/>
</dbReference>
<dbReference type="Proteomes" id="UP000010074">
    <property type="component" value="Chromosome"/>
</dbReference>
<proteinExistence type="predicted"/>
<dbReference type="PANTHER" id="PTHR30437">
    <property type="entry name" value="TRANSCRIPTION ELONGATION FACTOR GREA"/>
    <property type="match status" value="1"/>
</dbReference>
<dbReference type="Gene3D" id="3.10.50.30">
    <property type="entry name" value="Transcription elongation factor, GreA/GreB, C-terminal domain"/>
    <property type="match status" value="1"/>
</dbReference>
<dbReference type="InterPro" id="IPR023459">
    <property type="entry name" value="Tscrpt_elong_fac_GreA/B_fam"/>
</dbReference>